<dbReference type="InterPro" id="IPR044934">
    <property type="entry name" value="Streptopain_sf"/>
</dbReference>
<dbReference type="AlphaFoldDB" id="A0A940DUL9"/>
<evidence type="ECO:0000313" key="3">
    <source>
        <dbReference type="Proteomes" id="UP000725002"/>
    </source>
</evidence>
<comment type="caution">
    <text evidence="2">The sequence shown here is derived from an EMBL/GenBank/DDBJ whole genome shotgun (WGS) entry which is preliminary data.</text>
</comment>
<protein>
    <submittedName>
        <fullName evidence="2">C10 family peptidase</fullName>
    </submittedName>
</protein>
<name>A0A940DUL9_9BACT</name>
<dbReference type="Pfam" id="PF01640">
    <property type="entry name" value="Peptidase_C10"/>
    <property type="match status" value="1"/>
</dbReference>
<sequence>MKQLSLTTLFIIAILLSPSCAKLEKYSDSPENQILKKESSVIPVKEALARLQEFYGKGDVKSSSTSKIIKDIFVVYDSSPETKSLSTDTLLYVVNYIDESGYVILPADENIPEDVLLISETGNVSPSSFYTNTALLIDSVLKYSNPKNDNCIIGGEPDEAESFILQQVAHYASVTMRENNGAYSDTDDNVSIHGDRDTWNIPINQRTWKDTMVNVLMSTQWHQRSPYNDNVPSGRYAGCVPIAIAQIMAYNEYPENLSINDTPIVWSRMTETKNIEEGSVSAQMAAHLIRYIQRSCDSWIFKQGTFTFPQKAEKFLKDMGYKNVTRSTSYSEDVVLASLANKYPVFLAGAQNHNVFKSHGWVVDGWFRYMRYYDLQDKKSGKIVASHTDVTHYLHCNWGNNNTGWVVSGVFNSGSSTYNTWYRMITYTL</sequence>
<keyword evidence="1" id="KW-0732">Signal</keyword>
<dbReference type="SUPFAM" id="SSF54001">
    <property type="entry name" value="Cysteine proteinases"/>
    <property type="match status" value="1"/>
</dbReference>
<reference evidence="2" key="1">
    <citation type="submission" date="2020-10" db="EMBL/GenBank/DDBJ databases">
        <authorList>
            <person name="Gilroy R."/>
        </authorList>
    </citation>
    <scope>NUCLEOTIDE SEQUENCE</scope>
    <source>
        <strain evidence="2">G3-8215</strain>
    </source>
</reference>
<gene>
    <name evidence="2" type="ORF">IAB75_04140</name>
</gene>
<proteinExistence type="predicted"/>
<feature type="chain" id="PRO_5037543304" evidence="1">
    <location>
        <begin position="22"/>
        <end position="429"/>
    </location>
</feature>
<dbReference type="InterPro" id="IPR000200">
    <property type="entry name" value="Peptidase_C10"/>
</dbReference>
<accession>A0A940DUL9</accession>
<evidence type="ECO:0000256" key="1">
    <source>
        <dbReference type="SAM" id="SignalP"/>
    </source>
</evidence>
<evidence type="ECO:0000313" key="2">
    <source>
        <dbReference type="EMBL" id="MBO8483288.1"/>
    </source>
</evidence>
<dbReference type="Proteomes" id="UP000725002">
    <property type="component" value="Unassembled WGS sequence"/>
</dbReference>
<dbReference type="InterPro" id="IPR038765">
    <property type="entry name" value="Papain-like_cys_pep_sf"/>
</dbReference>
<reference evidence="2" key="2">
    <citation type="journal article" date="2021" name="PeerJ">
        <title>Extensive microbial diversity within the chicken gut microbiome revealed by metagenomics and culture.</title>
        <authorList>
            <person name="Gilroy R."/>
            <person name="Ravi A."/>
            <person name="Getino M."/>
            <person name="Pursley I."/>
            <person name="Horton D.L."/>
            <person name="Alikhan N.F."/>
            <person name="Baker D."/>
            <person name="Gharbi K."/>
            <person name="Hall N."/>
            <person name="Watson M."/>
            <person name="Adriaenssens E.M."/>
            <person name="Foster-Nyarko E."/>
            <person name="Jarju S."/>
            <person name="Secka A."/>
            <person name="Antonio M."/>
            <person name="Oren A."/>
            <person name="Chaudhuri R.R."/>
            <person name="La Ragione R."/>
            <person name="Hildebrand F."/>
            <person name="Pallen M.J."/>
        </authorList>
    </citation>
    <scope>NUCLEOTIDE SEQUENCE</scope>
    <source>
        <strain evidence="2">G3-8215</strain>
    </source>
</reference>
<dbReference type="GO" id="GO:0008234">
    <property type="term" value="F:cysteine-type peptidase activity"/>
    <property type="evidence" value="ECO:0007669"/>
    <property type="project" value="UniProtKB-KW"/>
</dbReference>
<dbReference type="EMBL" id="JADILV010000026">
    <property type="protein sequence ID" value="MBO8483288.1"/>
    <property type="molecule type" value="Genomic_DNA"/>
</dbReference>
<organism evidence="2 3">
    <name type="scientific">Candidatus Cryptobacteroides avicola</name>
    <dbReference type="NCBI Taxonomy" id="2840757"/>
    <lineage>
        <taxon>Bacteria</taxon>
        <taxon>Pseudomonadati</taxon>
        <taxon>Bacteroidota</taxon>
        <taxon>Bacteroidia</taxon>
        <taxon>Bacteroidales</taxon>
        <taxon>Candidatus Cryptobacteroides</taxon>
    </lineage>
</organism>
<feature type="signal peptide" evidence="1">
    <location>
        <begin position="1"/>
        <end position="21"/>
    </location>
</feature>
<dbReference type="GO" id="GO:0006508">
    <property type="term" value="P:proteolysis"/>
    <property type="evidence" value="ECO:0007669"/>
    <property type="project" value="UniProtKB-KW"/>
</dbReference>
<dbReference type="Gene3D" id="3.90.70.50">
    <property type="entry name" value="Peptidase C10, streptopain"/>
    <property type="match status" value="1"/>
</dbReference>